<reference evidence="1 2" key="1">
    <citation type="journal article" date="2012" name="J. Bacteriol.">
        <title>Draft Genome Sequence of Plant Growth-Promoting Rhizobium Mesorhizobium amorphae, Isolated from Zinc-Lead Mine Tailings.</title>
        <authorList>
            <person name="Hao X."/>
            <person name="Lin Y."/>
            <person name="Johnstone L."/>
            <person name="Baltrus D.A."/>
            <person name="Miller S.J."/>
            <person name="Wei G."/>
            <person name="Rensing C."/>
        </authorList>
    </citation>
    <scope>NUCLEOTIDE SEQUENCE [LARGE SCALE GENOMIC DNA]</scope>
    <source>
        <strain evidence="1 2">CCNWGS0123</strain>
    </source>
</reference>
<evidence type="ECO:0000313" key="2">
    <source>
        <dbReference type="Proteomes" id="UP000002949"/>
    </source>
</evidence>
<gene>
    <name evidence="1" type="ORF">MEA186_03749</name>
</gene>
<dbReference type="Proteomes" id="UP000002949">
    <property type="component" value="Unassembled WGS sequence"/>
</dbReference>
<organism evidence="1 2">
    <name type="scientific">Mesorhizobium amorphae CCNWGS0123</name>
    <dbReference type="NCBI Taxonomy" id="1082933"/>
    <lineage>
        <taxon>Bacteria</taxon>
        <taxon>Pseudomonadati</taxon>
        <taxon>Pseudomonadota</taxon>
        <taxon>Alphaproteobacteria</taxon>
        <taxon>Hyphomicrobiales</taxon>
        <taxon>Phyllobacteriaceae</taxon>
        <taxon>Mesorhizobium</taxon>
    </lineage>
</organism>
<protein>
    <submittedName>
        <fullName evidence="1">Uncharacterized protein</fullName>
    </submittedName>
</protein>
<keyword evidence="2" id="KW-1185">Reference proteome</keyword>
<dbReference type="EMBL" id="AGSN01000050">
    <property type="protein sequence ID" value="EHH13448.1"/>
    <property type="molecule type" value="Genomic_DNA"/>
</dbReference>
<proteinExistence type="predicted"/>
<evidence type="ECO:0000313" key="1">
    <source>
        <dbReference type="EMBL" id="EHH13448.1"/>
    </source>
</evidence>
<accession>G6Y491</accession>
<sequence>MASHVKLANARKEVYRAIDASAAEKVLATF</sequence>
<dbReference type="AlphaFoldDB" id="G6Y491"/>
<name>G6Y491_9HYPH</name>